<sequence length="282" mass="32174">MFVLPEMKAPPEGLQVTRRGLPARVPPEFSLSPPLLAYWGLPFYSELPEEGQARTEIMESYLLGLSRLLRLRNTTLQEAFDDALVRVIEDEGVERGFIAEDGNLLAWRSFIDHTRLEALAFLRKREEMARQRVIETYFTFALRALGHFEVLHRQHIATQFLDSFFLKRCQLPPERPLQHSPPVLEKSCTAASGAAEASWCTALIAEENSSRNRLVEEFFANICLAAEVFAASVKRNMYEEQKPQLELKLFSTLNQQATVIQSVFRGHYERRRRSSAAAAAFA</sequence>
<evidence type="ECO:0000313" key="1">
    <source>
        <dbReference type="EMBL" id="RNF23779.1"/>
    </source>
</evidence>
<comment type="caution">
    <text evidence="1">The sequence shown here is derived from an EMBL/GenBank/DDBJ whole genome shotgun (WGS) entry which is preliminary data.</text>
</comment>
<dbReference type="PROSITE" id="PS50096">
    <property type="entry name" value="IQ"/>
    <property type="match status" value="1"/>
</dbReference>
<dbReference type="OrthoDB" id="244422at2759"/>
<protein>
    <submittedName>
        <fullName evidence="1">Putative DNA-damage inducible protein DDI1-like protein</fullName>
    </submittedName>
</protein>
<organism evidence="1 2">
    <name type="scientific">Trypanosoma conorhini</name>
    <dbReference type="NCBI Taxonomy" id="83891"/>
    <lineage>
        <taxon>Eukaryota</taxon>
        <taxon>Discoba</taxon>
        <taxon>Euglenozoa</taxon>
        <taxon>Kinetoplastea</taxon>
        <taxon>Metakinetoplastina</taxon>
        <taxon>Trypanosomatida</taxon>
        <taxon>Trypanosomatidae</taxon>
        <taxon>Trypanosoma</taxon>
    </lineage>
</organism>
<dbReference type="GeneID" id="40316350"/>
<gene>
    <name evidence="1" type="ORF">Tco025E_02739</name>
</gene>
<evidence type="ECO:0000313" key="2">
    <source>
        <dbReference type="Proteomes" id="UP000284403"/>
    </source>
</evidence>
<keyword evidence="2" id="KW-1185">Reference proteome</keyword>
<dbReference type="AlphaFoldDB" id="A0A422Q198"/>
<name>A0A422Q198_9TRYP</name>
<dbReference type="EMBL" id="MKKU01000113">
    <property type="protein sequence ID" value="RNF23779.1"/>
    <property type="molecule type" value="Genomic_DNA"/>
</dbReference>
<dbReference type="RefSeq" id="XP_029230245.1">
    <property type="nucleotide sequence ID" value="XM_029369662.1"/>
</dbReference>
<proteinExistence type="predicted"/>
<reference evidence="1 2" key="1">
    <citation type="journal article" date="2018" name="BMC Genomics">
        <title>Genomic comparison of Trypanosoma conorhini and Trypanosoma rangeli to Trypanosoma cruzi strains of high and low virulence.</title>
        <authorList>
            <person name="Bradwell K.R."/>
            <person name="Koparde V.N."/>
            <person name="Matveyev A.V."/>
            <person name="Serrano M.G."/>
            <person name="Alves J.M."/>
            <person name="Parikh H."/>
            <person name="Huang B."/>
            <person name="Lee V."/>
            <person name="Espinosa-Alvarez O."/>
            <person name="Ortiz P.A."/>
            <person name="Costa-Martins A.G."/>
            <person name="Teixeira M.M."/>
            <person name="Buck G.A."/>
        </authorList>
    </citation>
    <scope>NUCLEOTIDE SEQUENCE [LARGE SCALE GENOMIC DNA]</scope>
    <source>
        <strain evidence="1 2">025E</strain>
    </source>
</reference>
<accession>A0A422Q198</accession>
<dbReference type="Proteomes" id="UP000284403">
    <property type="component" value="Unassembled WGS sequence"/>
</dbReference>